<protein>
    <submittedName>
        <fullName evidence="1">Uncharacterized protein</fullName>
    </submittedName>
</protein>
<dbReference type="EMBL" id="CAJNOU010002015">
    <property type="protein sequence ID" value="CAF1280823.1"/>
    <property type="molecule type" value="Genomic_DNA"/>
</dbReference>
<sequence>MNDTNNISDIEQQTPEIIFVSLLNDMIDQVLLMRKHHLVRLNRERVRRYHEQRRQADKSGYILQIREQKQRYRASRRSNHLHHQ</sequence>
<dbReference type="AlphaFoldDB" id="A0A815CIL6"/>
<evidence type="ECO:0000313" key="1">
    <source>
        <dbReference type="EMBL" id="CAF1280823.1"/>
    </source>
</evidence>
<gene>
    <name evidence="1" type="ORF">SEV965_LOCUS25244</name>
</gene>
<accession>A0A815CIL6</accession>
<name>A0A815CIL6_9BILA</name>
<evidence type="ECO:0000313" key="2">
    <source>
        <dbReference type="Proteomes" id="UP000663889"/>
    </source>
</evidence>
<organism evidence="1 2">
    <name type="scientific">Rotaria sordida</name>
    <dbReference type="NCBI Taxonomy" id="392033"/>
    <lineage>
        <taxon>Eukaryota</taxon>
        <taxon>Metazoa</taxon>
        <taxon>Spiralia</taxon>
        <taxon>Gnathifera</taxon>
        <taxon>Rotifera</taxon>
        <taxon>Eurotatoria</taxon>
        <taxon>Bdelloidea</taxon>
        <taxon>Philodinida</taxon>
        <taxon>Philodinidae</taxon>
        <taxon>Rotaria</taxon>
    </lineage>
</organism>
<dbReference type="Proteomes" id="UP000663889">
    <property type="component" value="Unassembled WGS sequence"/>
</dbReference>
<comment type="caution">
    <text evidence="1">The sequence shown here is derived from an EMBL/GenBank/DDBJ whole genome shotgun (WGS) entry which is preliminary data.</text>
</comment>
<reference evidence="1" key="1">
    <citation type="submission" date="2021-02" db="EMBL/GenBank/DDBJ databases">
        <authorList>
            <person name="Nowell W R."/>
        </authorList>
    </citation>
    <scope>NUCLEOTIDE SEQUENCE</scope>
</reference>
<proteinExistence type="predicted"/>